<dbReference type="CDD" id="cd00093">
    <property type="entry name" value="HTH_XRE"/>
    <property type="match status" value="1"/>
</dbReference>
<proteinExistence type="predicted"/>
<gene>
    <name evidence="2" type="ORF">ACKI18_19645</name>
</gene>
<keyword evidence="3" id="KW-1185">Reference proteome</keyword>
<reference evidence="2 3" key="1">
    <citation type="submission" date="2024-12" db="EMBL/GenBank/DDBJ databases">
        <title>Forecasting of Potato common scab and diversities of Pathogenic streptomyces spp. in china.</title>
        <authorList>
            <person name="Handique U."/>
            <person name="Wu J."/>
        </authorList>
    </citation>
    <scope>NUCLEOTIDE SEQUENCE [LARGE SCALE GENOMIC DNA]</scope>
    <source>
        <strain evidence="2 3">ZRIMU1530</strain>
    </source>
</reference>
<feature type="domain" description="HTH cro/C1-type" evidence="1">
    <location>
        <begin position="31"/>
        <end position="75"/>
    </location>
</feature>
<dbReference type="Pfam" id="PF19054">
    <property type="entry name" value="DUF5753"/>
    <property type="match status" value="1"/>
</dbReference>
<name>A0ABW9HS43_9ACTN</name>
<comment type="caution">
    <text evidence="2">The sequence shown here is derived from an EMBL/GenBank/DDBJ whole genome shotgun (WGS) entry which is preliminary data.</text>
</comment>
<evidence type="ECO:0000313" key="3">
    <source>
        <dbReference type="Proteomes" id="UP001631957"/>
    </source>
</evidence>
<organism evidence="2 3">
    <name type="scientific">Streptomyces niveiscabiei</name>
    <dbReference type="NCBI Taxonomy" id="164115"/>
    <lineage>
        <taxon>Bacteria</taxon>
        <taxon>Bacillati</taxon>
        <taxon>Actinomycetota</taxon>
        <taxon>Actinomycetes</taxon>
        <taxon>Kitasatosporales</taxon>
        <taxon>Streptomycetaceae</taxon>
        <taxon>Streptomyces</taxon>
    </lineage>
</organism>
<dbReference type="SUPFAM" id="SSF47413">
    <property type="entry name" value="lambda repressor-like DNA-binding domains"/>
    <property type="match status" value="1"/>
</dbReference>
<sequence length="295" mass="33765">MATRRISQPTARQVRMGSILRGLREEGAHGSQDTVAGELGWSESKLSRIESGRLGISEADLGLLLDRYRVEDQSLRGYIADLRRRGNVRGWDTDVRSFVSASHADYIGYESDAAEEYNMETSLIPGLLQTHDYTRAVFEQHTPDLTEAQRQERLDIRDKRRQVFDRASPLDLWSVISESVFRHAMGGPRVMAGQLEYLLDMSRDYAQSISIHVLPERSESHGTLFGPFVILSFPQRWESDIVYLEGLTGSRFLEDPGQVQAYSKLFRRLMMKDSLRAPESRKLIERHLANYRKDA</sequence>
<evidence type="ECO:0000259" key="1">
    <source>
        <dbReference type="PROSITE" id="PS50943"/>
    </source>
</evidence>
<evidence type="ECO:0000313" key="2">
    <source>
        <dbReference type="EMBL" id="MFM9610912.1"/>
    </source>
</evidence>
<accession>A0ABW9HS43</accession>
<dbReference type="InterPro" id="IPR001387">
    <property type="entry name" value="Cro/C1-type_HTH"/>
</dbReference>
<dbReference type="InterPro" id="IPR010982">
    <property type="entry name" value="Lambda_DNA-bd_dom_sf"/>
</dbReference>
<dbReference type="PROSITE" id="PS50943">
    <property type="entry name" value="HTH_CROC1"/>
    <property type="match status" value="1"/>
</dbReference>
<dbReference type="Proteomes" id="UP001631957">
    <property type="component" value="Unassembled WGS sequence"/>
</dbReference>
<dbReference type="EMBL" id="JBJVNI010000010">
    <property type="protein sequence ID" value="MFM9610912.1"/>
    <property type="molecule type" value="Genomic_DNA"/>
</dbReference>
<protein>
    <submittedName>
        <fullName evidence="2">Helix-turn-helix domain-containing protein</fullName>
    </submittedName>
</protein>
<dbReference type="RefSeq" id="WP_409121920.1">
    <property type="nucleotide sequence ID" value="NZ_JBJVNI010000010.1"/>
</dbReference>
<dbReference type="Pfam" id="PF13560">
    <property type="entry name" value="HTH_31"/>
    <property type="match status" value="1"/>
</dbReference>
<dbReference type="InterPro" id="IPR043917">
    <property type="entry name" value="DUF5753"/>
</dbReference>